<dbReference type="GO" id="GO:0036374">
    <property type="term" value="F:glutathione hydrolase activity"/>
    <property type="evidence" value="ECO:0007669"/>
    <property type="project" value="InterPro"/>
</dbReference>
<feature type="signal peptide" evidence="2">
    <location>
        <begin position="1"/>
        <end position="29"/>
    </location>
</feature>
<dbReference type="EMBL" id="CM000129">
    <property type="protein sequence ID" value="EEC77391.1"/>
    <property type="molecule type" value="Genomic_DNA"/>
</dbReference>
<dbReference type="AlphaFoldDB" id="B8AUP6"/>
<evidence type="ECO:0000313" key="3">
    <source>
        <dbReference type="EMBL" id="EEC77391.1"/>
    </source>
</evidence>
<dbReference type="GO" id="GO:0005886">
    <property type="term" value="C:plasma membrane"/>
    <property type="evidence" value="ECO:0007669"/>
    <property type="project" value="TreeGrafter"/>
</dbReference>
<evidence type="ECO:0000256" key="1">
    <source>
        <dbReference type="PIRSR" id="PIRSR600101-2"/>
    </source>
</evidence>
<feature type="binding site" evidence="1">
    <location>
        <position position="107"/>
    </location>
    <ligand>
        <name>L-glutamate</name>
        <dbReference type="ChEBI" id="CHEBI:29985"/>
    </ligand>
</feature>
<dbReference type="Pfam" id="PF01019">
    <property type="entry name" value="G_glu_transpept"/>
    <property type="match status" value="1"/>
</dbReference>
<evidence type="ECO:0000313" key="4">
    <source>
        <dbReference type="Proteomes" id="UP000007015"/>
    </source>
</evidence>
<feature type="chain" id="PRO_5002864959" evidence="2">
    <location>
        <begin position="30"/>
        <end position="145"/>
    </location>
</feature>
<dbReference type="Proteomes" id="UP000007015">
    <property type="component" value="Chromosome 4"/>
</dbReference>
<dbReference type="HOGENOM" id="CLU_133513_0_0_1"/>
<accession>B8AUP6</accession>
<protein>
    <submittedName>
        <fullName evidence="3">Uncharacterized protein</fullName>
    </submittedName>
</protein>
<organism evidence="3 4">
    <name type="scientific">Oryza sativa subsp. indica</name>
    <name type="common">Rice</name>
    <dbReference type="NCBI Taxonomy" id="39946"/>
    <lineage>
        <taxon>Eukaryota</taxon>
        <taxon>Viridiplantae</taxon>
        <taxon>Streptophyta</taxon>
        <taxon>Embryophyta</taxon>
        <taxon>Tracheophyta</taxon>
        <taxon>Spermatophyta</taxon>
        <taxon>Magnoliopsida</taxon>
        <taxon>Liliopsida</taxon>
        <taxon>Poales</taxon>
        <taxon>Poaceae</taxon>
        <taxon>BOP clade</taxon>
        <taxon>Oryzoideae</taxon>
        <taxon>Oryzeae</taxon>
        <taxon>Oryzinae</taxon>
        <taxon>Oryza</taxon>
        <taxon>Oryza sativa</taxon>
    </lineage>
</organism>
<gene>
    <name evidence="3" type="ORF">OsI_16146</name>
</gene>
<dbReference type="SUPFAM" id="SSF56235">
    <property type="entry name" value="N-terminal nucleophile aminohydrolases (Ntn hydrolases)"/>
    <property type="match status" value="1"/>
</dbReference>
<dbReference type="InterPro" id="IPR029055">
    <property type="entry name" value="Ntn_hydrolases_N"/>
</dbReference>
<evidence type="ECO:0000256" key="2">
    <source>
        <dbReference type="SAM" id="SignalP"/>
    </source>
</evidence>
<keyword evidence="4" id="KW-1185">Reference proteome</keyword>
<dbReference type="OMA" id="ENITCFL"/>
<dbReference type="GO" id="GO:0006751">
    <property type="term" value="P:glutathione catabolic process"/>
    <property type="evidence" value="ECO:0007669"/>
    <property type="project" value="InterPro"/>
</dbReference>
<dbReference type="STRING" id="39946.B8AUP6"/>
<dbReference type="MEROPS" id="T03.A03"/>
<dbReference type="Gramene" id="BGIOSGA014971-TA">
    <property type="protein sequence ID" value="BGIOSGA014971-PA"/>
    <property type="gene ID" value="BGIOSGA014971"/>
</dbReference>
<reference evidence="3 4" key="1">
    <citation type="journal article" date="2005" name="PLoS Biol.">
        <title>The genomes of Oryza sativa: a history of duplications.</title>
        <authorList>
            <person name="Yu J."/>
            <person name="Wang J."/>
            <person name="Lin W."/>
            <person name="Li S."/>
            <person name="Li H."/>
            <person name="Zhou J."/>
            <person name="Ni P."/>
            <person name="Dong W."/>
            <person name="Hu S."/>
            <person name="Zeng C."/>
            <person name="Zhang J."/>
            <person name="Zhang Y."/>
            <person name="Li R."/>
            <person name="Xu Z."/>
            <person name="Li S."/>
            <person name="Li X."/>
            <person name="Zheng H."/>
            <person name="Cong L."/>
            <person name="Lin L."/>
            <person name="Yin J."/>
            <person name="Geng J."/>
            <person name="Li G."/>
            <person name="Shi J."/>
            <person name="Liu J."/>
            <person name="Lv H."/>
            <person name="Li J."/>
            <person name="Wang J."/>
            <person name="Deng Y."/>
            <person name="Ran L."/>
            <person name="Shi X."/>
            <person name="Wang X."/>
            <person name="Wu Q."/>
            <person name="Li C."/>
            <person name="Ren X."/>
            <person name="Wang J."/>
            <person name="Wang X."/>
            <person name="Li D."/>
            <person name="Liu D."/>
            <person name="Zhang X."/>
            <person name="Ji Z."/>
            <person name="Zhao W."/>
            <person name="Sun Y."/>
            <person name="Zhang Z."/>
            <person name="Bao J."/>
            <person name="Han Y."/>
            <person name="Dong L."/>
            <person name="Ji J."/>
            <person name="Chen P."/>
            <person name="Wu S."/>
            <person name="Liu J."/>
            <person name="Xiao Y."/>
            <person name="Bu D."/>
            <person name="Tan J."/>
            <person name="Yang L."/>
            <person name="Ye C."/>
            <person name="Zhang J."/>
            <person name="Xu J."/>
            <person name="Zhou Y."/>
            <person name="Yu Y."/>
            <person name="Zhang B."/>
            <person name="Zhuang S."/>
            <person name="Wei H."/>
            <person name="Liu B."/>
            <person name="Lei M."/>
            <person name="Yu H."/>
            <person name="Li Y."/>
            <person name="Xu H."/>
            <person name="Wei S."/>
            <person name="He X."/>
            <person name="Fang L."/>
            <person name="Zhang Z."/>
            <person name="Zhang Y."/>
            <person name="Huang X."/>
            <person name="Su Z."/>
            <person name="Tong W."/>
            <person name="Li J."/>
            <person name="Tong Z."/>
            <person name="Li S."/>
            <person name="Ye J."/>
            <person name="Wang L."/>
            <person name="Fang L."/>
            <person name="Lei T."/>
            <person name="Chen C."/>
            <person name="Chen H."/>
            <person name="Xu Z."/>
            <person name="Li H."/>
            <person name="Huang H."/>
            <person name="Zhang F."/>
            <person name="Xu H."/>
            <person name="Li N."/>
            <person name="Zhao C."/>
            <person name="Li S."/>
            <person name="Dong L."/>
            <person name="Huang Y."/>
            <person name="Li L."/>
            <person name="Xi Y."/>
            <person name="Qi Q."/>
            <person name="Li W."/>
            <person name="Zhang B."/>
            <person name="Hu W."/>
            <person name="Zhang Y."/>
            <person name="Tian X."/>
            <person name="Jiao Y."/>
            <person name="Liang X."/>
            <person name="Jin J."/>
            <person name="Gao L."/>
            <person name="Zheng W."/>
            <person name="Hao B."/>
            <person name="Liu S."/>
            <person name="Wang W."/>
            <person name="Yuan L."/>
            <person name="Cao M."/>
            <person name="McDermott J."/>
            <person name="Samudrala R."/>
            <person name="Wang J."/>
            <person name="Wong G.K."/>
            <person name="Yang H."/>
        </authorList>
    </citation>
    <scope>NUCLEOTIDE SEQUENCE [LARGE SCALE GENOMIC DNA]</scope>
    <source>
        <strain evidence="4">cv. 93-11</strain>
    </source>
</reference>
<dbReference type="InterPro" id="IPR000101">
    <property type="entry name" value="GGT_peptidase"/>
</dbReference>
<dbReference type="PANTHER" id="PTHR11686">
    <property type="entry name" value="GAMMA GLUTAMYL TRANSPEPTIDASE"/>
    <property type="match status" value="1"/>
</dbReference>
<name>B8AUP6_ORYSI</name>
<dbReference type="PANTHER" id="PTHR11686:SF34">
    <property type="entry name" value="GLUTATHIONE HYDROLASE 1-RELATED"/>
    <property type="match status" value="1"/>
</dbReference>
<proteinExistence type="predicted"/>
<sequence length="145" mass="14755">MNARRLHKWAATARLVLLLLAAAAAAAAAAAGRREVVTSPHGAVAADDGRCSRIGRDALRDGGNAVDAAVAASLCLGVVSPASSGVGGGAFMLVRLADGTALAYDSRETAPLAASQILAADKKRKKRRYAGQKASTEESLVDETE</sequence>
<keyword evidence="2" id="KW-0732">Signal</keyword>